<comment type="caution">
    <text evidence="11">The sequence shown here is derived from an EMBL/GenBank/DDBJ whole genome shotgun (WGS) entry which is preliminary data.</text>
</comment>
<dbReference type="Gene3D" id="3.30.70.2610">
    <property type="match status" value="1"/>
</dbReference>
<sequence length="269" mass="30788">MEPSRSRARRVLLNSTPGNEDEDHDIYANRLTFDPRRCAQLERNPESVFFTPTPLGTQIMMGTLEETLDRSERQDQDLQHTEILIESGPLGPVPSVATANRLRSSVTRSSPFQIVVETNFRLYAYSASMFQVALLSLFARILYRMPGLAIGVITRDSVRRALKCGIAAKQLLHFLTIHAMEGKGVPFNVHDQILLWELERKRIQVQPGVLLESFEPMQDGRAFFEQVQEYTMQLGAQRWCDPVRQLLVLDASAFDSIREWIRRQARTLS</sequence>
<dbReference type="Proteomes" id="UP000530660">
    <property type="component" value="Unassembled WGS sequence"/>
</dbReference>
<dbReference type="PANTHER" id="PTHR13152:SF0">
    <property type="entry name" value="GENERAL TRANSCRIPTION FACTOR IIH SUBUNIT 4"/>
    <property type="match status" value="1"/>
</dbReference>
<dbReference type="EMBL" id="VWRR01000008">
    <property type="protein sequence ID" value="KAF6003009.1"/>
    <property type="molecule type" value="Genomic_DNA"/>
</dbReference>
<evidence type="ECO:0000256" key="5">
    <source>
        <dbReference type="ARBA" id="ARBA00023163"/>
    </source>
</evidence>
<dbReference type="GO" id="GO:0001671">
    <property type="term" value="F:ATPase activator activity"/>
    <property type="evidence" value="ECO:0007669"/>
    <property type="project" value="InterPro"/>
</dbReference>
<evidence type="ECO:0000256" key="4">
    <source>
        <dbReference type="ARBA" id="ARBA00023015"/>
    </source>
</evidence>
<comment type="subcellular location">
    <subcellularLocation>
        <location evidence="1 8">Nucleus</location>
    </subcellularLocation>
</comment>
<proteinExistence type="inferred from homology"/>
<protein>
    <recommendedName>
        <fullName evidence="8">General transcription factor IIH subunit 4</fullName>
    </recommendedName>
</protein>
<reference evidence="11 12" key="1">
    <citation type="journal article" date="2020" name="J. Phycol.">
        <title>Comparative genome analysis reveals Cyanidiococcus gen. nov., a new extremophilic red algal genus sister to Cyanidioschyzon (Cyanidioschyzonaceae, Rhodophyta).</title>
        <authorList>
            <person name="Liu S.-L."/>
            <person name="Chiang Y.-R."/>
            <person name="Yoon H.S."/>
            <person name="Fu H.-Y."/>
        </authorList>
    </citation>
    <scope>NUCLEOTIDE SEQUENCE [LARGE SCALE GENOMIC DNA]</scope>
    <source>
        <strain evidence="11 12">THAL066</strain>
    </source>
</reference>
<comment type="similarity">
    <text evidence="2 8">Belongs to the TFB2 family.</text>
</comment>
<keyword evidence="6 8" id="KW-0234">DNA repair</keyword>
<evidence type="ECO:0000256" key="2">
    <source>
        <dbReference type="ARBA" id="ARBA00007132"/>
    </source>
</evidence>
<keyword evidence="4 8" id="KW-0805">Transcription regulation</keyword>
<evidence type="ECO:0000313" key="11">
    <source>
        <dbReference type="EMBL" id="KAF6003009.1"/>
    </source>
</evidence>
<evidence type="ECO:0000313" key="12">
    <source>
        <dbReference type="Proteomes" id="UP000530660"/>
    </source>
</evidence>
<keyword evidence="7 8" id="KW-0539">Nucleus</keyword>
<evidence type="ECO:0000256" key="1">
    <source>
        <dbReference type="ARBA" id="ARBA00004123"/>
    </source>
</evidence>
<accession>A0A7J7IJY1</accession>
<evidence type="ECO:0000256" key="3">
    <source>
        <dbReference type="ARBA" id="ARBA00022763"/>
    </source>
</evidence>
<dbReference type="GO" id="GO:0006289">
    <property type="term" value="P:nucleotide-excision repair"/>
    <property type="evidence" value="ECO:0007669"/>
    <property type="project" value="InterPro"/>
</dbReference>
<evidence type="ECO:0000259" key="10">
    <source>
        <dbReference type="Pfam" id="PF18307"/>
    </source>
</evidence>
<feature type="compositionally biased region" description="Basic residues" evidence="9">
    <location>
        <begin position="1"/>
        <end position="10"/>
    </location>
</feature>
<keyword evidence="5 8" id="KW-0804">Transcription</keyword>
<feature type="domain" description="Transcription factor Tfb2 C-terminal" evidence="10">
    <location>
        <begin position="191"/>
        <end position="262"/>
    </location>
</feature>
<dbReference type="InterPro" id="IPR040662">
    <property type="entry name" value="Tfb2_C"/>
</dbReference>
<evidence type="ECO:0000256" key="7">
    <source>
        <dbReference type="ARBA" id="ARBA00023242"/>
    </source>
</evidence>
<name>A0A7J7IJY1_9RHOD</name>
<dbReference type="Pfam" id="PF18307">
    <property type="entry name" value="Tfb2_C"/>
    <property type="match status" value="1"/>
</dbReference>
<dbReference type="GO" id="GO:0003690">
    <property type="term" value="F:double-stranded DNA binding"/>
    <property type="evidence" value="ECO:0007669"/>
    <property type="project" value="TreeGrafter"/>
</dbReference>
<keyword evidence="3 8" id="KW-0227">DNA damage</keyword>
<dbReference type="AlphaFoldDB" id="A0A7J7IJY1"/>
<dbReference type="GO" id="GO:0000439">
    <property type="term" value="C:transcription factor TFIIH core complex"/>
    <property type="evidence" value="ECO:0007669"/>
    <property type="project" value="InterPro"/>
</dbReference>
<gene>
    <name evidence="11" type="primary">GTF2H4</name>
    <name evidence="11" type="ORF">F1559_002504</name>
</gene>
<evidence type="ECO:0000256" key="6">
    <source>
        <dbReference type="ARBA" id="ARBA00023204"/>
    </source>
</evidence>
<organism evidence="11 12">
    <name type="scientific">Cyanidiococcus yangmingshanensis</name>
    <dbReference type="NCBI Taxonomy" id="2690220"/>
    <lineage>
        <taxon>Eukaryota</taxon>
        <taxon>Rhodophyta</taxon>
        <taxon>Bangiophyceae</taxon>
        <taxon>Cyanidiales</taxon>
        <taxon>Cyanidiaceae</taxon>
        <taxon>Cyanidiococcus</taxon>
    </lineage>
</organism>
<dbReference type="OrthoDB" id="364513at2759"/>
<evidence type="ECO:0000256" key="9">
    <source>
        <dbReference type="SAM" id="MobiDB-lite"/>
    </source>
</evidence>
<evidence type="ECO:0000256" key="8">
    <source>
        <dbReference type="RuleBase" id="RU364024"/>
    </source>
</evidence>
<comment type="function">
    <text evidence="8">Component of the general transcription and DNA repair factor IIH (TFIIH) core complex which is involved in general and transcription-coupled nucleotide excision repair (NER) of damaged DNA.</text>
</comment>
<keyword evidence="12" id="KW-1185">Reference proteome</keyword>
<feature type="region of interest" description="Disordered" evidence="9">
    <location>
        <begin position="1"/>
        <end position="23"/>
    </location>
</feature>
<dbReference type="PANTHER" id="PTHR13152">
    <property type="entry name" value="TFIIH, POLYPEPTIDE 4"/>
    <property type="match status" value="1"/>
</dbReference>
<dbReference type="InterPro" id="IPR004598">
    <property type="entry name" value="TFIIH_p52/Tfb2"/>
</dbReference>
<dbReference type="GO" id="GO:0005675">
    <property type="term" value="C:transcription factor TFIIH holo complex"/>
    <property type="evidence" value="ECO:0007669"/>
    <property type="project" value="TreeGrafter"/>
</dbReference>
<dbReference type="Pfam" id="PF03849">
    <property type="entry name" value="Tfb2"/>
    <property type="match status" value="1"/>
</dbReference>